<dbReference type="EMBL" id="CM039173">
    <property type="protein sequence ID" value="KAH9769065.1"/>
    <property type="molecule type" value="Genomic_DNA"/>
</dbReference>
<gene>
    <name evidence="1" type="ORF">KPL71_011853</name>
</gene>
<sequence length="1352" mass="147791">MAGNGRFDSSSASPEDLAFSGNYSNGQRGNYPLDRSGSFREGSENRIFSSAASTSRGMATAIGDVPPLSQCLMLDPVTMGDQKYTRLGEVRRLLGISFGTSAEDNSFGAAHSKPPPPVTSEELRRFKASVLDASIKARGRAKRFDESLHKLTKYAEALNSKKQQRNEMLTNERSGGTNLLKMGSLSQRNSSDLLPQRLDGRTKNAVLNKRVRSSVAETRAEGRSNIHGRQPLVVMKDRDMLKDGCETSDLVEEKIRRLPAGGEGWDKKMKRKRSVGTVFTRSVDSDGELRRVMHHKLNNDSGLPSCDAQGLRSGSSSSANGVNKSDSSSLSAGSTIRAIPKSDLEKVSLSRDFMAGSSKEHIKGNNKLNVCEDNHVVTPGPLAKGKASRAPRTAPIVAANSSLNIPRPSGVDNWEQTPSINKVNSVGLPNNRKRSMSAGSSSPPVAQWVGQRPQKISRSRRANLVSPVSNLDEGQISSEGCTPADLGARLSSVGTNGLLISRNVSNSTQHVKVKQEIVSSPARLSESEESGAGENRDGRLKEKGSGCAEVEERVTTAVQGVGPSLLLAKKSKTLVKEEIGDGVRRQGRSGRVSSHSRASILPMREKVENPPSSKPLKSTRPGSDKNCSKSGRPPLKKFSDRKMVSRLGHTSIGGCPDFSGESDDDRDELLAAANFACNSSYLACSGPFWKKIESVFASPSIEDVSFLKQQLKSTDEHRESLSQCLCDSVPICTLLYLLLLLITFPKVLFTLQYDDLVRGQDFRSQTLVAGEKERCLEEKIHSKEPTRILKLGDQVNDDGDFCRTLDSEGMKEETPLYQRVLSALIVEDETEGLEENSGGRNMPFQYSRDHSPGATSFLVDSDSRKRDRVEFEYNSMPVHQDHRQLAVDRPSCNGSTTINGGANIQNQLYHSNFSNGGGGHMHTENRIFPGFSENGTKGAQALHANALGICSSEWKYEQICLGDKLMLELQSIGLCLDAVPDLADGEDETVNQEIIELQKGLCQQIGKKKEHISNILKAIEEAKETEERGLEQVAMDRLVELASKKMKWQANRGSSGSKSGTKIPKQVAFMWRTLARCRKFEETGKSCFTEPALRDVIFATPPRRNDAESTKSFGFLANIKPEVAKSRSLPSGSFPGSTEQHDFHDDTIERGSFDAYGAHTQPIDQDFVKTGPIFNRGRKKEVLLDDVGGSASFRAASALGNAGGAKGKRSERERDKDTSIRNAKSGRASMGNFKGERKMKSKPKQKTAQLSTSGNGFIDKFTETSHNVYSSTHVSKEVNSSSNKKREVGLISQDNIPPNSSEVKEPFDFIEELGADNDLSNLFNSFNEDDLQDQDLVGLQIPMDDLSELNMF</sequence>
<protein>
    <submittedName>
        <fullName evidence="1">Uncharacterized protein</fullName>
    </submittedName>
</protein>
<keyword evidence="2" id="KW-1185">Reference proteome</keyword>
<organism evidence="1 2">
    <name type="scientific">Citrus sinensis</name>
    <name type="common">Sweet orange</name>
    <name type="synonym">Citrus aurantium var. sinensis</name>
    <dbReference type="NCBI Taxonomy" id="2711"/>
    <lineage>
        <taxon>Eukaryota</taxon>
        <taxon>Viridiplantae</taxon>
        <taxon>Streptophyta</taxon>
        <taxon>Embryophyta</taxon>
        <taxon>Tracheophyta</taxon>
        <taxon>Spermatophyta</taxon>
        <taxon>Magnoliopsida</taxon>
        <taxon>eudicotyledons</taxon>
        <taxon>Gunneridae</taxon>
        <taxon>Pentapetalae</taxon>
        <taxon>rosids</taxon>
        <taxon>malvids</taxon>
        <taxon>Sapindales</taxon>
        <taxon>Rutaceae</taxon>
        <taxon>Aurantioideae</taxon>
        <taxon>Citrus</taxon>
    </lineage>
</organism>
<evidence type="ECO:0000313" key="2">
    <source>
        <dbReference type="Proteomes" id="UP000829398"/>
    </source>
</evidence>
<comment type="caution">
    <text evidence="1">The sequence shown here is derived from an EMBL/GenBank/DDBJ whole genome shotgun (WGS) entry which is preliminary data.</text>
</comment>
<reference evidence="2" key="1">
    <citation type="journal article" date="2023" name="Hortic. Res.">
        <title>A chromosome-level phased genome enabling allele-level studies in sweet orange: a case study on citrus Huanglongbing tolerance.</title>
        <authorList>
            <person name="Wu B."/>
            <person name="Yu Q."/>
            <person name="Deng Z."/>
            <person name="Duan Y."/>
            <person name="Luo F."/>
            <person name="Gmitter F. Jr."/>
        </authorList>
    </citation>
    <scope>NUCLEOTIDE SEQUENCE [LARGE SCALE GENOMIC DNA]</scope>
    <source>
        <strain evidence="2">cv. Valencia</strain>
    </source>
</reference>
<accession>A0ACB8L712</accession>
<name>A0ACB8L712_CITSI</name>
<proteinExistence type="predicted"/>
<dbReference type="Proteomes" id="UP000829398">
    <property type="component" value="Chromosome 4"/>
</dbReference>
<evidence type="ECO:0000313" key="1">
    <source>
        <dbReference type="EMBL" id="KAH9769065.1"/>
    </source>
</evidence>